<organism evidence="2 3">
    <name type="scientific">Novipirellula herctigrandis</name>
    <dbReference type="NCBI Taxonomy" id="2527986"/>
    <lineage>
        <taxon>Bacteria</taxon>
        <taxon>Pseudomonadati</taxon>
        <taxon>Planctomycetota</taxon>
        <taxon>Planctomycetia</taxon>
        <taxon>Pirellulales</taxon>
        <taxon>Pirellulaceae</taxon>
        <taxon>Novipirellula</taxon>
    </lineage>
</organism>
<keyword evidence="1" id="KW-0812">Transmembrane</keyword>
<dbReference type="Proteomes" id="UP000315010">
    <property type="component" value="Unassembled WGS sequence"/>
</dbReference>
<dbReference type="AlphaFoldDB" id="A0A5C5Z0T7"/>
<proteinExistence type="predicted"/>
<gene>
    <name evidence="2" type="ORF">CA13_24390</name>
</gene>
<evidence type="ECO:0000313" key="3">
    <source>
        <dbReference type="Proteomes" id="UP000315010"/>
    </source>
</evidence>
<dbReference type="RefSeq" id="WP_419194191.1">
    <property type="nucleotide sequence ID" value="NZ_SJPJ01000001.1"/>
</dbReference>
<dbReference type="InterPro" id="IPR011723">
    <property type="entry name" value="Znf/thioredoxin_put"/>
</dbReference>
<dbReference type="EMBL" id="SJPJ01000001">
    <property type="protein sequence ID" value="TWT80992.1"/>
    <property type="molecule type" value="Genomic_DNA"/>
</dbReference>
<sequence length="326" mass="33875">MPAITCPHCQAKINVQKMPAGGKIKCPRCAKVISLGRSQPSSRPSAALNPNDEGFDFAQINFPSAGPAPTVSQFPVKNDVTVYAGPIPGDPLADATAEEQSVAAANDAVSGDKKRTKKSPLLIGGIAIGVIGLLAVFAVVGMMLSKKGGGSAGESKVDAVAAVTAKLKPGFYVVDMEGVAVAMPNGSESDPQLRVGKSVIVQSSTTGSMYFFKASTGSKAELDVKQLTNRTKRELVGDLLGVSETTRNGYKGIKGTLATSFYFSGMNMPVEVFNVDGRFVIIGCVPASMGADVETQMSIDRGAEAAEQEVFYDSFTIGSNSGGGWF</sequence>
<accession>A0A5C5Z0T7</accession>
<evidence type="ECO:0008006" key="4">
    <source>
        <dbReference type="Google" id="ProtNLM"/>
    </source>
</evidence>
<name>A0A5C5Z0T7_9BACT</name>
<evidence type="ECO:0000256" key="1">
    <source>
        <dbReference type="SAM" id="Phobius"/>
    </source>
</evidence>
<protein>
    <recommendedName>
        <fullName evidence="4">Zinc finger/thioredoxin putative domain-containing protein</fullName>
    </recommendedName>
</protein>
<keyword evidence="1" id="KW-1133">Transmembrane helix</keyword>
<reference evidence="2 3" key="1">
    <citation type="submission" date="2019-02" db="EMBL/GenBank/DDBJ databases">
        <title>Deep-cultivation of Planctomycetes and their phenomic and genomic characterization uncovers novel biology.</title>
        <authorList>
            <person name="Wiegand S."/>
            <person name="Jogler M."/>
            <person name="Boedeker C."/>
            <person name="Pinto D."/>
            <person name="Vollmers J."/>
            <person name="Rivas-Marin E."/>
            <person name="Kohn T."/>
            <person name="Peeters S.H."/>
            <person name="Heuer A."/>
            <person name="Rast P."/>
            <person name="Oberbeckmann S."/>
            <person name="Bunk B."/>
            <person name="Jeske O."/>
            <person name="Meyerdierks A."/>
            <person name="Storesund J.E."/>
            <person name="Kallscheuer N."/>
            <person name="Luecker S."/>
            <person name="Lage O.M."/>
            <person name="Pohl T."/>
            <person name="Merkel B.J."/>
            <person name="Hornburger P."/>
            <person name="Mueller R.-W."/>
            <person name="Bruemmer F."/>
            <person name="Labrenz M."/>
            <person name="Spormann A.M."/>
            <person name="Op Den Camp H."/>
            <person name="Overmann J."/>
            <person name="Amann R."/>
            <person name="Jetten M.S.M."/>
            <person name="Mascher T."/>
            <person name="Medema M.H."/>
            <person name="Devos D.P."/>
            <person name="Kaster A.-K."/>
            <person name="Ovreas L."/>
            <person name="Rohde M."/>
            <person name="Galperin M.Y."/>
            <person name="Jogler C."/>
        </authorList>
    </citation>
    <scope>NUCLEOTIDE SEQUENCE [LARGE SCALE GENOMIC DNA]</scope>
    <source>
        <strain evidence="2 3">CA13</strain>
    </source>
</reference>
<dbReference type="NCBIfam" id="TIGR02098">
    <property type="entry name" value="MJ0042_CXXC"/>
    <property type="match status" value="1"/>
</dbReference>
<comment type="caution">
    <text evidence="2">The sequence shown here is derived from an EMBL/GenBank/DDBJ whole genome shotgun (WGS) entry which is preliminary data.</text>
</comment>
<feature type="transmembrane region" description="Helical" evidence="1">
    <location>
        <begin position="121"/>
        <end position="144"/>
    </location>
</feature>
<keyword evidence="3" id="KW-1185">Reference proteome</keyword>
<evidence type="ECO:0000313" key="2">
    <source>
        <dbReference type="EMBL" id="TWT80992.1"/>
    </source>
</evidence>
<keyword evidence="1" id="KW-0472">Membrane</keyword>